<protein>
    <submittedName>
        <fullName evidence="1">Uncharacterized protein</fullName>
    </submittedName>
</protein>
<name>A0A2I9DXH2_9DEIO</name>
<organism evidence="1 2">
    <name type="scientific">Deinococcus aerius</name>
    <dbReference type="NCBI Taxonomy" id="200253"/>
    <lineage>
        <taxon>Bacteria</taxon>
        <taxon>Thermotogati</taxon>
        <taxon>Deinococcota</taxon>
        <taxon>Deinococci</taxon>
        <taxon>Deinococcales</taxon>
        <taxon>Deinococcaceae</taxon>
        <taxon>Deinococcus</taxon>
    </lineage>
</organism>
<reference evidence="2" key="1">
    <citation type="submission" date="2018-01" db="EMBL/GenBank/DDBJ databases">
        <title>Draft Genome Sequence of the Radioresistant Bacterium Deinococcus aerius TR0125, Isolated from the Higher Atmosphere above Japan.</title>
        <authorList>
            <person name="Satoh K."/>
            <person name="Arai H."/>
            <person name="Sanzen T."/>
            <person name="Kawaguchi Y."/>
            <person name="Hayashi H."/>
            <person name="Yokobori S."/>
            <person name="Yamagishi A."/>
            <person name="Oono Y."/>
            <person name="Narumi I."/>
        </authorList>
    </citation>
    <scope>NUCLEOTIDE SEQUENCE [LARGE SCALE GENOMIC DNA]</scope>
    <source>
        <strain evidence="2">TR0125</strain>
    </source>
</reference>
<dbReference type="EMBL" id="BFAG01000019">
    <property type="protein sequence ID" value="GBF07887.1"/>
    <property type="molecule type" value="Genomic_DNA"/>
</dbReference>
<evidence type="ECO:0000313" key="1">
    <source>
        <dbReference type="EMBL" id="GBF07887.1"/>
    </source>
</evidence>
<accession>A0A2I9DXH2</accession>
<sequence length="91" mass="10216">MLSSDVEGFLSVHRVLTTEDGEVLLTRDDAYRLLAALLQSGGPLPVYVDVYSRATGTGLQFVEDLTMRDIHNTKLGRREYLGEYLYLSVCM</sequence>
<comment type="caution">
    <text evidence="1">The sequence shown here is derived from an EMBL/GenBank/DDBJ whole genome shotgun (WGS) entry which is preliminary data.</text>
</comment>
<dbReference type="AlphaFoldDB" id="A0A2I9DXH2"/>
<dbReference type="Proteomes" id="UP000236569">
    <property type="component" value="Unassembled WGS sequence"/>
</dbReference>
<proteinExistence type="predicted"/>
<evidence type="ECO:0000313" key="2">
    <source>
        <dbReference type="Proteomes" id="UP000236569"/>
    </source>
</evidence>
<keyword evidence="2" id="KW-1185">Reference proteome</keyword>
<gene>
    <name evidence="1" type="ORF">DAERI_190020</name>
</gene>